<accession>A0ABS5A686</accession>
<name>A0ABS5A686_9PSEU</name>
<reference evidence="1 2" key="1">
    <citation type="submission" date="2021-03" db="EMBL/GenBank/DDBJ databases">
        <title>Sequencing the genomes of 1000 actinobacteria strains.</title>
        <authorList>
            <person name="Klenk H.-P."/>
        </authorList>
    </citation>
    <scope>NUCLEOTIDE SEQUENCE [LARGE SCALE GENOMIC DNA]</scope>
    <source>
        <strain evidence="1 2">DSM 44580</strain>
    </source>
</reference>
<protein>
    <recommendedName>
        <fullName evidence="3">IrrE N-terminal-like domain-containing protein</fullName>
    </recommendedName>
</protein>
<dbReference type="EMBL" id="JAGIOO010000001">
    <property type="protein sequence ID" value="MBP2472111.1"/>
    <property type="molecule type" value="Genomic_DNA"/>
</dbReference>
<organism evidence="1 2">
    <name type="scientific">Crossiella equi</name>
    <dbReference type="NCBI Taxonomy" id="130796"/>
    <lineage>
        <taxon>Bacteria</taxon>
        <taxon>Bacillati</taxon>
        <taxon>Actinomycetota</taxon>
        <taxon>Actinomycetes</taxon>
        <taxon>Pseudonocardiales</taxon>
        <taxon>Pseudonocardiaceae</taxon>
        <taxon>Crossiella</taxon>
    </lineage>
</organism>
<dbReference type="Proteomes" id="UP001519363">
    <property type="component" value="Unassembled WGS sequence"/>
</dbReference>
<proteinExistence type="predicted"/>
<dbReference type="RefSeq" id="WP_086782349.1">
    <property type="nucleotide sequence ID" value="NZ_JAGIOO010000001.1"/>
</dbReference>
<sequence length="159" mass="18305">MSGFANERHLRQHCRKLLRELRLTPPLDVHELVRRVSEQRGRPIELVAQRFSVPGPFGAWTSGQDTDQIHYQAETTATHQNHIILHELSHLLAGHEPTPEHALFRRTSYDSRAEYEAETIATIFLEWSAVARALQPRRSTGEPARRMADSLLGERVDWL</sequence>
<dbReference type="Gene3D" id="1.10.10.2910">
    <property type="match status" value="1"/>
</dbReference>
<comment type="caution">
    <text evidence="1">The sequence shown here is derived from an EMBL/GenBank/DDBJ whole genome shotgun (WGS) entry which is preliminary data.</text>
</comment>
<keyword evidence="2" id="KW-1185">Reference proteome</keyword>
<evidence type="ECO:0008006" key="3">
    <source>
        <dbReference type="Google" id="ProtNLM"/>
    </source>
</evidence>
<gene>
    <name evidence="1" type="ORF">JOF53_000983</name>
</gene>
<evidence type="ECO:0000313" key="1">
    <source>
        <dbReference type="EMBL" id="MBP2472111.1"/>
    </source>
</evidence>
<evidence type="ECO:0000313" key="2">
    <source>
        <dbReference type="Proteomes" id="UP001519363"/>
    </source>
</evidence>